<evidence type="ECO:0000313" key="1">
    <source>
        <dbReference type="EMBL" id="GER56325.1"/>
    </source>
</evidence>
<evidence type="ECO:0000313" key="2">
    <source>
        <dbReference type="Proteomes" id="UP000325081"/>
    </source>
</evidence>
<keyword evidence="1" id="KW-0548">Nucleotidyltransferase</keyword>
<accession>A0A5A7RGJ5</accession>
<gene>
    <name evidence="1" type="ORF">STAS_34049</name>
</gene>
<keyword evidence="2" id="KW-1185">Reference proteome</keyword>
<dbReference type="AlphaFoldDB" id="A0A5A7RGJ5"/>
<comment type="caution">
    <text evidence="1">The sequence shown here is derived from an EMBL/GenBank/DDBJ whole genome shotgun (WGS) entry which is preliminary data.</text>
</comment>
<organism evidence="1 2">
    <name type="scientific">Striga asiatica</name>
    <name type="common">Asiatic witchweed</name>
    <name type="synonym">Buchnera asiatica</name>
    <dbReference type="NCBI Taxonomy" id="4170"/>
    <lineage>
        <taxon>Eukaryota</taxon>
        <taxon>Viridiplantae</taxon>
        <taxon>Streptophyta</taxon>
        <taxon>Embryophyta</taxon>
        <taxon>Tracheophyta</taxon>
        <taxon>Spermatophyta</taxon>
        <taxon>Magnoliopsida</taxon>
        <taxon>eudicotyledons</taxon>
        <taxon>Gunneridae</taxon>
        <taxon>Pentapetalae</taxon>
        <taxon>asterids</taxon>
        <taxon>lamiids</taxon>
        <taxon>Lamiales</taxon>
        <taxon>Orobanchaceae</taxon>
        <taxon>Buchnereae</taxon>
        <taxon>Striga</taxon>
    </lineage>
</organism>
<dbReference type="Proteomes" id="UP000325081">
    <property type="component" value="Unassembled WGS sequence"/>
</dbReference>
<keyword evidence="1" id="KW-0808">Transferase</keyword>
<reference evidence="2" key="1">
    <citation type="journal article" date="2019" name="Curr. Biol.">
        <title>Genome Sequence of Striga asiatica Provides Insight into the Evolution of Plant Parasitism.</title>
        <authorList>
            <person name="Yoshida S."/>
            <person name="Kim S."/>
            <person name="Wafula E.K."/>
            <person name="Tanskanen J."/>
            <person name="Kim Y.M."/>
            <person name="Honaas L."/>
            <person name="Yang Z."/>
            <person name="Spallek T."/>
            <person name="Conn C.E."/>
            <person name="Ichihashi Y."/>
            <person name="Cheong K."/>
            <person name="Cui S."/>
            <person name="Der J.P."/>
            <person name="Gundlach H."/>
            <person name="Jiao Y."/>
            <person name="Hori C."/>
            <person name="Ishida J.K."/>
            <person name="Kasahara H."/>
            <person name="Kiba T."/>
            <person name="Kim M.S."/>
            <person name="Koo N."/>
            <person name="Laohavisit A."/>
            <person name="Lee Y.H."/>
            <person name="Lumba S."/>
            <person name="McCourt P."/>
            <person name="Mortimer J.C."/>
            <person name="Mutuku J.M."/>
            <person name="Nomura T."/>
            <person name="Sasaki-Sekimoto Y."/>
            <person name="Seto Y."/>
            <person name="Wang Y."/>
            <person name="Wakatake T."/>
            <person name="Sakakibara H."/>
            <person name="Demura T."/>
            <person name="Yamaguchi S."/>
            <person name="Yoneyama K."/>
            <person name="Manabe R.I."/>
            <person name="Nelson D.C."/>
            <person name="Schulman A.H."/>
            <person name="Timko M.P."/>
            <person name="dePamphilis C.W."/>
            <person name="Choi D."/>
            <person name="Shirasu K."/>
        </authorList>
    </citation>
    <scope>NUCLEOTIDE SEQUENCE [LARGE SCALE GENOMIC DNA]</scope>
    <source>
        <strain evidence="2">cv. UVA1</strain>
    </source>
</reference>
<name>A0A5A7RGJ5_STRAF</name>
<dbReference type="GO" id="GO:0016779">
    <property type="term" value="F:nucleotidyltransferase activity"/>
    <property type="evidence" value="ECO:0007669"/>
    <property type="project" value="UniProtKB-KW"/>
</dbReference>
<protein>
    <submittedName>
        <fullName evidence="1">Bifunctionaluridylyltransferase/uridylyl-removing enzyme</fullName>
    </submittedName>
</protein>
<dbReference type="EMBL" id="BKCP01012625">
    <property type="protein sequence ID" value="GER56325.1"/>
    <property type="molecule type" value="Genomic_DNA"/>
</dbReference>
<proteinExistence type="predicted"/>
<sequence>MYIPRSKTAKIPKRVGQPFVYHVRCSALHRPFVWSVAAKHAPGRRYTSFCRIPTRELRQENLTLLSPLAQNAQFEAALRQVMQFHVSGSPDPTYSKHVEFLLNLADSTLPTRGA</sequence>